<sequence length="363" mass="37973">MPSETGNAGPGPGPAGRGKAGDDADLLPFGAPASVPGAQGESSASSSGSREGGRGRIVRPRRRSRAALRPLWWSLPVIVLMLAAAVFLIGLHLWSYQSGRAYQDDRFSAAREGYQGQMAATAHGPERWVADYNLGTTLLAQGWLDTGVDYLQRAMERVPRATEVAEGYLEAYSYECRVRTNLALGLEAQGDVQTTAREWSQAVELYERSSDLLGPCQAEGSGQQSGGSGGQSGQSGEGQQSGQSGQSGDAQTDPGEQAGSAKDRVDGKAQDARDRAEGREPSPSPSDGSGGSGSGPDEADAPGSPGSSSPEPSPGASTPDPFAGETEAERERREQLEDRLRGSDSDQEDDYDQNRPGLSNGGW</sequence>
<evidence type="ECO:0000313" key="4">
    <source>
        <dbReference type="Proteomes" id="UP001596527"/>
    </source>
</evidence>
<proteinExistence type="predicted"/>
<dbReference type="SUPFAM" id="SSF48452">
    <property type="entry name" value="TPR-like"/>
    <property type="match status" value="1"/>
</dbReference>
<comment type="caution">
    <text evidence="3">The sequence shown here is derived from an EMBL/GenBank/DDBJ whole genome shotgun (WGS) entry which is preliminary data.</text>
</comment>
<feature type="compositionally biased region" description="Low complexity" evidence="1">
    <location>
        <begin position="302"/>
        <end position="319"/>
    </location>
</feature>
<evidence type="ECO:0008006" key="5">
    <source>
        <dbReference type="Google" id="ProtNLM"/>
    </source>
</evidence>
<feature type="region of interest" description="Disordered" evidence="1">
    <location>
        <begin position="1"/>
        <end position="60"/>
    </location>
</feature>
<feature type="compositionally biased region" description="Gly residues" evidence="1">
    <location>
        <begin position="8"/>
        <end position="18"/>
    </location>
</feature>
<dbReference type="EMBL" id="JBHTEF010000001">
    <property type="protein sequence ID" value="MFC7579683.1"/>
    <property type="molecule type" value="Genomic_DNA"/>
</dbReference>
<feature type="transmembrane region" description="Helical" evidence="2">
    <location>
        <begin position="71"/>
        <end position="94"/>
    </location>
</feature>
<dbReference type="Proteomes" id="UP001596527">
    <property type="component" value="Unassembled WGS sequence"/>
</dbReference>
<feature type="region of interest" description="Disordered" evidence="1">
    <location>
        <begin position="213"/>
        <end position="363"/>
    </location>
</feature>
<keyword evidence="2" id="KW-0812">Transmembrane</keyword>
<evidence type="ECO:0000313" key="3">
    <source>
        <dbReference type="EMBL" id="MFC7579683.1"/>
    </source>
</evidence>
<keyword evidence="2" id="KW-1133">Transmembrane helix</keyword>
<feature type="compositionally biased region" description="Basic and acidic residues" evidence="1">
    <location>
        <begin position="327"/>
        <end position="344"/>
    </location>
</feature>
<keyword evidence="4" id="KW-1185">Reference proteome</keyword>
<keyword evidence="2" id="KW-0472">Membrane</keyword>
<organism evidence="3 4">
    <name type="scientific">Schaalia naturae</name>
    <dbReference type="NCBI Taxonomy" id="635203"/>
    <lineage>
        <taxon>Bacteria</taxon>
        <taxon>Bacillati</taxon>
        <taxon>Actinomycetota</taxon>
        <taxon>Actinomycetes</taxon>
        <taxon>Actinomycetales</taxon>
        <taxon>Actinomycetaceae</taxon>
        <taxon>Schaalia</taxon>
    </lineage>
</organism>
<feature type="compositionally biased region" description="Low complexity" evidence="1">
    <location>
        <begin position="237"/>
        <end position="248"/>
    </location>
</feature>
<dbReference type="Gene3D" id="1.25.40.10">
    <property type="entry name" value="Tetratricopeptide repeat domain"/>
    <property type="match status" value="1"/>
</dbReference>
<name>A0ABW2SK33_9ACTO</name>
<feature type="compositionally biased region" description="Basic and acidic residues" evidence="1">
    <location>
        <begin position="261"/>
        <end position="280"/>
    </location>
</feature>
<feature type="compositionally biased region" description="Gly residues" evidence="1">
    <location>
        <begin position="223"/>
        <end position="236"/>
    </location>
</feature>
<accession>A0ABW2SK33</accession>
<dbReference type="InterPro" id="IPR011990">
    <property type="entry name" value="TPR-like_helical_dom_sf"/>
</dbReference>
<feature type="compositionally biased region" description="Low complexity" evidence="1">
    <location>
        <begin position="37"/>
        <end position="49"/>
    </location>
</feature>
<dbReference type="RefSeq" id="WP_380971109.1">
    <property type="nucleotide sequence ID" value="NZ_JBHTEF010000001.1"/>
</dbReference>
<evidence type="ECO:0000256" key="2">
    <source>
        <dbReference type="SAM" id="Phobius"/>
    </source>
</evidence>
<protein>
    <recommendedName>
        <fullName evidence="5">Tetratricopeptide repeat protein</fullName>
    </recommendedName>
</protein>
<reference evidence="4" key="1">
    <citation type="journal article" date="2019" name="Int. J. Syst. Evol. Microbiol.">
        <title>The Global Catalogue of Microorganisms (GCM) 10K type strain sequencing project: providing services to taxonomists for standard genome sequencing and annotation.</title>
        <authorList>
            <consortium name="The Broad Institute Genomics Platform"/>
            <consortium name="The Broad Institute Genome Sequencing Center for Infectious Disease"/>
            <person name="Wu L."/>
            <person name="Ma J."/>
        </authorList>
    </citation>
    <scope>NUCLEOTIDE SEQUENCE [LARGE SCALE GENOMIC DNA]</scope>
    <source>
        <strain evidence="4">CCUG 56698</strain>
    </source>
</reference>
<gene>
    <name evidence="3" type="ORF">ACFQWG_00335</name>
</gene>
<evidence type="ECO:0000256" key="1">
    <source>
        <dbReference type="SAM" id="MobiDB-lite"/>
    </source>
</evidence>